<feature type="domain" description="Glucose-methanol-choline oxidoreductase C-terminal" evidence="4">
    <location>
        <begin position="4"/>
        <end position="52"/>
    </location>
</feature>
<dbReference type="PANTHER" id="PTHR45968">
    <property type="entry name" value="OSJNBA0019K04.7 PROTEIN"/>
    <property type="match status" value="1"/>
</dbReference>
<dbReference type="SUPFAM" id="SSF51905">
    <property type="entry name" value="FAD/NAD(P)-binding domain"/>
    <property type="match status" value="1"/>
</dbReference>
<dbReference type="InterPro" id="IPR036188">
    <property type="entry name" value="FAD/NAD-bd_sf"/>
</dbReference>
<dbReference type="EMBL" id="JAWXYG010000017">
    <property type="protein sequence ID" value="KAK4253161.1"/>
    <property type="molecule type" value="Genomic_DNA"/>
</dbReference>
<accession>A0AAE1ILU2</accession>
<dbReference type="PANTHER" id="PTHR45968:SF5">
    <property type="entry name" value="PROTEIN HOTHEAD"/>
    <property type="match status" value="1"/>
</dbReference>
<evidence type="ECO:0000256" key="3">
    <source>
        <dbReference type="ARBA" id="ARBA00022827"/>
    </source>
</evidence>
<dbReference type="GO" id="GO:0016614">
    <property type="term" value="F:oxidoreductase activity, acting on CH-OH group of donors"/>
    <property type="evidence" value="ECO:0007669"/>
    <property type="project" value="InterPro"/>
</dbReference>
<proteinExistence type="predicted"/>
<keyword evidence="2" id="KW-0285">Flavoprotein</keyword>
<evidence type="ECO:0000256" key="1">
    <source>
        <dbReference type="ARBA" id="ARBA00001974"/>
    </source>
</evidence>
<dbReference type="AlphaFoldDB" id="A0AAE1ILU2"/>
<gene>
    <name evidence="5" type="ORF">QN277_010764</name>
</gene>
<evidence type="ECO:0000313" key="5">
    <source>
        <dbReference type="EMBL" id="KAK4253161.1"/>
    </source>
</evidence>
<organism evidence="5 6">
    <name type="scientific">Acacia crassicarpa</name>
    <name type="common">northern wattle</name>
    <dbReference type="NCBI Taxonomy" id="499986"/>
    <lineage>
        <taxon>Eukaryota</taxon>
        <taxon>Viridiplantae</taxon>
        <taxon>Streptophyta</taxon>
        <taxon>Embryophyta</taxon>
        <taxon>Tracheophyta</taxon>
        <taxon>Spermatophyta</taxon>
        <taxon>Magnoliopsida</taxon>
        <taxon>eudicotyledons</taxon>
        <taxon>Gunneridae</taxon>
        <taxon>Pentapetalae</taxon>
        <taxon>rosids</taxon>
        <taxon>fabids</taxon>
        <taxon>Fabales</taxon>
        <taxon>Fabaceae</taxon>
        <taxon>Caesalpinioideae</taxon>
        <taxon>mimosoid clade</taxon>
        <taxon>Acacieae</taxon>
        <taxon>Acacia</taxon>
    </lineage>
</organism>
<name>A0AAE1ILU2_9FABA</name>
<keyword evidence="6" id="KW-1185">Reference proteome</keyword>
<dbReference type="Proteomes" id="UP001293593">
    <property type="component" value="Unassembled WGS sequence"/>
</dbReference>
<dbReference type="InterPro" id="IPR051871">
    <property type="entry name" value="GMC_Oxidoreductase-Related"/>
</dbReference>
<comment type="caution">
    <text evidence="5">The sequence shown here is derived from an EMBL/GenBank/DDBJ whole genome shotgun (WGS) entry which is preliminary data.</text>
</comment>
<evidence type="ECO:0000259" key="4">
    <source>
        <dbReference type="Pfam" id="PF05199"/>
    </source>
</evidence>
<dbReference type="InterPro" id="IPR007867">
    <property type="entry name" value="GMC_OxRtase_C"/>
</dbReference>
<evidence type="ECO:0000256" key="2">
    <source>
        <dbReference type="ARBA" id="ARBA00022630"/>
    </source>
</evidence>
<protein>
    <recommendedName>
        <fullName evidence="4">Glucose-methanol-choline oxidoreductase C-terminal domain-containing protein</fullName>
    </recommendedName>
</protein>
<reference evidence="5" key="1">
    <citation type="submission" date="2023-10" db="EMBL/GenBank/DDBJ databases">
        <title>Chromosome-level genome of the transformable northern wattle, Acacia crassicarpa.</title>
        <authorList>
            <person name="Massaro I."/>
            <person name="Sinha N.R."/>
            <person name="Poethig S."/>
            <person name="Leichty A.R."/>
        </authorList>
    </citation>
    <scope>NUCLEOTIDE SEQUENCE</scope>
    <source>
        <strain evidence="5">Acra3RX</strain>
        <tissue evidence="5">Leaf</tissue>
    </source>
</reference>
<keyword evidence="3" id="KW-0274">FAD</keyword>
<comment type="cofactor">
    <cofactor evidence="1">
        <name>FAD</name>
        <dbReference type="ChEBI" id="CHEBI:57692"/>
    </cofactor>
</comment>
<sequence>MVMTIWHYHGGYQVEKVVDCDLKGVNRLRVIDGSTFLSSPGINPQATVMMLGRYMGVKKLRERLAGE</sequence>
<dbReference type="Pfam" id="PF05199">
    <property type="entry name" value="GMC_oxred_C"/>
    <property type="match status" value="1"/>
</dbReference>
<dbReference type="Gene3D" id="3.50.50.60">
    <property type="entry name" value="FAD/NAD(P)-binding domain"/>
    <property type="match status" value="1"/>
</dbReference>
<evidence type="ECO:0000313" key="6">
    <source>
        <dbReference type="Proteomes" id="UP001293593"/>
    </source>
</evidence>